<dbReference type="AlphaFoldDB" id="A0A415BMU5"/>
<dbReference type="GO" id="GO:0005524">
    <property type="term" value="F:ATP binding"/>
    <property type="evidence" value="ECO:0007669"/>
    <property type="project" value="InterPro"/>
</dbReference>
<dbReference type="RefSeq" id="WP_118291627.1">
    <property type="nucleotide sequence ID" value="NZ_QRLF01000030.1"/>
</dbReference>
<dbReference type="Pfam" id="PF13304">
    <property type="entry name" value="AAA_21"/>
    <property type="match status" value="1"/>
</dbReference>
<dbReference type="PANTHER" id="PTHR43581:SF2">
    <property type="entry name" value="EXCINUCLEASE ATPASE SUBUNIT"/>
    <property type="match status" value="1"/>
</dbReference>
<evidence type="ECO:0000313" key="3">
    <source>
        <dbReference type="Proteomes" id="UP000285777"/>
    </source>
</evidence>
<evidence type="ECO:0000313" key="2">
    <source>
        <dbReference type="EMBL" id="RHI87669.1"/>
    </source>
</evidence>
<dbReference type="Proteomes" id="UP000285777">
    <property type="component" value="Unassembled WGS sequence"/>
</dbReference>
<dbReference type="InterPro" id="IPR027417">
    <property type="entry name" value="P-loop_NTPase"/>
</dbReference>
<dbReference type="EMBL" id="QRLF01000030">
    <property type="protein sequence ID" value="RHI87669.1"/>
    <property type="molecule type" value="Genomic_DNA"/>
</dbReference>
<protein>
    <recommendedName>
        <fullName evidence="1">ATPase AAA-type core domain-containing protein</fullName>
    </recommendedName>
</protein>
<name>A0A415BMU5_PHOVU</name>
<reference evidence="2 3" key="1">
    <citation type="submission" date="2018-08" db="EMBL/GenBank/DDBJ databases">
        <title>A genome reference for cultivated species of the human gut microbiota.</title>
        <authorList>
            <person name="Zou Y."/>
            <person name="Xue W."/>
            <person name="Luo G."/>
        </authorList>
    </citation>
    <scope>NUCLEOTIDE SEQUENCE [LARGE SCALE GENOMIC DNA]</scope>
    <source>
        <strain evidence="2 3">AM13-21</strain>
    </source>
</reference>
<gene>
    <name evidence="2" type="ORF">DW150_16670</name>
</gene>
<comment type="caution">
    <text evidence="2">The sequence shown here is derived from an EMBL/GenBank/DDBJ whole genome shotgun (WGS) entry which is preliminary data.</text>
</comment>
<dbReference type="InterPro" id="IPR003959">
    <property type="entry name" value="ATPase_AAA_core"/>
</dbReference>
<proteinExistence type="predicted"/>
<dbReference type="PANTHER" id="PTHR43581">
    <property type="entry name" value="ATP/GTP PHOSPHATASE"/>
    <property type="match status" value="1"/>
</dbReference>
<dbReference type="SUPFAM" id="SSF52540">
    <property type="entry name" value="P-loop containing nucleoside triphosphate hydrolases"/>
    <property type="match status" value="1"/>
</dbReference>
<sequence>MKLKHIHIDKYKIFRDFDIDFCLGDKPQNLIVITGNNGNEKTTLLRDIIFGTAATVKPYSIITVQNEDGIVTFTLPTTCEDESYTKDFSKVKFYPTNTDISIEQLQNEILNYVDKSINEKGKTSFGAYTKIQSLINDIFKEINLQICFKGVSQDKKLIFVNTAEEEFGIEGLSAGEQQILSKMFILFTEDMKNHIILIDELETSLHPACQTQILSVLRRCSEANDCQIIVTTQSPLVIASAYKEEIRLLVRDDSGYVKVKPCDNSPYGWLVEKVLREIQGVKYLRVPEIENQLDKLKELIKEEKYESDVFKQKLATIETTLGVSDPDLILIRMEVLRQKKKRIMK</sequence>
<dbReference type="Gene3D" id="3.40.50.300">
    <property type="entry name" value="P-loop containing nucleotide triphosphate hydrolases"/>
    <property type="match status" value="2"/>
</dbReference>
<feature type="domain" description="ATPase AAA-type core" evidence="1">
    <location>
        <begin position="146"/>
        <end position="239"/>
    </location>
</feature>
<organism evidence="2 3">
    <name type="scientific">Phocaeicola vulgatus</name>
    <name type="common">Bacteroides vulgatus</name>
    <dbReference type="NCBI Taxonomy" id="821"/>
    <lineage>
        <taxon>Bacteria</taxon>
        <taxon>Pseudomonadati</taxon>
        <taxon>Bacteroidota</taxon>
        <taxon>Bacteroidia</taxon>
        <taxon>Bacteroidales</taxon>
        <taxon>Bacteroidaceae</taxon>
        <taxon>Phocaeicola</taxon>
    </lineage>
</organism>
<evidence type="ECO:0000259" key="1">
    <source>
        <dbReference type="Pfam" id="PF13304"/>
    </source>
</evidence>
<dbReference type="InterPro" id="IPR051396">
    <property type="entry name" value="Bact_Antivir_Def_Nuclease"/>
</dbReference>
<accession>A0A415BMU5</accession>
<dbReference type="GO" id="GO:0016887">
    <property type="term" value="F:ATP hydrolysis activity"/>
    <property type="evidence" value="ECO:0007669"/>
    <property type="project" value="InterPro"/>
</dbReference>